<dbReference type="InterPro" id="IPR050564">
    <property type="entry name" value="F420-G6PD/mer"/>
</dbReference>
<dbReference type="PANTHER" id="PTHR43244:SF1">
    <property type="entry name" value="5,10-METHYLENETETRAHYDROMETHANOPTERIN REDUCTASE"/>
    <property type="match status" value="1"/>
</dbReference>
<dbReference type="EMBL" id="BAABIM010000001">
    <property type="protein sequence ID" value="GAA4670163.1"/>
    <property type="molecule type" value="Genomic_DNA"/>
</dbReference>
<dbReference type="InterPro" id="IPR036661">
    <property type="entry name" value="Luciferase-like_sf"/>
</dbReference>
<comment type="caution">
    <text evidence="3">The sequence shown here is derived from an EMBL/GenBank/DDBJ whole genome shotgun (WGS) entry which is preliminary data.</text>
</comment>
<sequence length="348" mass="37101">MSRPVSVHDCSLMYPTSPVDPVELRTFASFAELAGMQRLYLGQTLVFEPHSTFSRLLAQGSTTPLGTAVTLMPLRHPMTAALQARELAVFSGSRYVAGLGLGSRRFNETIGGGWPASPLGYVREYATIVRGLVRGERVQVDGDHFRVDTRLSPPGLTCDVEVGLGVLRPRMTELAGEVADVAVSWLTPPEYCAEQLVPALERGAVDREERPRLATVVNVAVDRPGRDPVELALAGLGDHLAAPHYGDALRRAGYDVVVGDRQHNAAEIVRRGLYAYGSPEEIATTLRGYREAGVGEILLNVGGVYLSRGPVEALQDLQAITEVLDGGPVPADASGLTAPEAATAGARS</sequence>
<evidence type="ECO:0000259" key="2">
    <source>
        <dbReference type="Pfam" id="PF00296"/>
    </source>
</evidence>
<dbReference type="PANTHER" id="PTHR43244">
    <property type="match status" value="1"/>
</dbReference>
<feature type="domain" description="Luciferase-like" evidence="2">
    <location>
        <begin position="17"/>
        <end position="294"/>
    </location>
</feature>
<dbReference type="Proteomes" id="UP001500621">
    <property type="component" value="Unassembled WGS sequence"/>
</dbReference>
<keyword evidence="1" id="KW-0560">Oxidoreductase</keyword>
<protein>
    <recommendedName>
        <fullName evidence="2">Luciferase-like domain-containing protein</fullName>
    </recommendedName>
</protein>
<reference evidence="4" key="1">
    <citation type="journal article" date="2019" name="Int. J. Syst. Evol. Microbiol.">
        <title>The Global Catalogue of Microorganisms (GCM) 10K type strain sequencing project: providing services to taxonomists for standard genome sequencing and annotation.</title>
        <authorList>
            <consortium name="The Broad Institute Genomics Platform"/>
            <consortium name="The Broad Institute Genome Sequencing Center for Infectious Disease"/>
            <person name="Wu L."/>
            <person name="Ma J."/>
        </authorList>
    </citation>
    <scope>NUCLEOTIDE SEQUENCE [LARGE SCALE GENOMIC DNA]</scope>
    <source>
        <strain evidence="4">JCM 18127</strain>
    </source>
</reference>
<keyword evidence="4" id="KW-1185">Reference proteome</keyword>
<proteinExistence type="predicted"/>
<evidence type="ECO:0000313" key="3">
    <source>
        <dbReference type="EMBL" id="GAA4670163.1"/>
    </source>
</evidence>
<dbReference type="CDD" id="cd01097">
    <property type="entry name" value="Tetrahydromethanopterin_reductase"/>
    <property type="match status" value="1"/>
</dbReference>
<name>A0ABP8VS54_9ACTN</name>
<dbReference type="RefSeq" id="WP_345262317.1">
    <property type="nucleotide sequence ID" value="NZ_BAABIM010000001.1"/>
</dbReference>
<dbReference type="InterPro" id="IPR011251">
    <property type="entry name" value="Luciferase-like_dom"/>
</dbReference>
<gene>
    <name evidence="3" type="ORF">GCM10023226_03400</name>
</gene>
<dbReference type="SUPFAM" id="SSF51679">
    <property type="entry name" value="Bacterial luciferase-like"/>
    <property type="match status" value="1"/>
</dbReference>
<dbReference type="Gene3D" id="3.20.20.30">
    <property type="entry name" value="Luciferase-like domain"/>
    <property type="match status" value="1"/>
</dbReference>
<evidence type="ECO:0000313" key="4">
    <source>
        <dbReference type="Proteomes" id="UP001500621"/>
    </source>
</evidence>
<dbReference type="Pfam" id="PF00296">
    <property type="entry name" value="Bac_luciferase"/>
    <property type="match status" value="1"/>
</dbReference>
<accession>A0ABP8VS54</accession>
<evidence type="ECO:0000256" key="1">
    <source>
        <dbReference type="ARBA" id="ARBA00023002"/>
    </source>
</evidence>
<organism evidence="3 4">
    <name type="scientific">Nocardioides nanhaiensis</name>
    <dbReference type="NCBI Taxonomy" id="1476871"/>
    <lineage>
        <taxon>Bacteria</taxon>
        <taxon>Bacillati</taxon>
        <taxon>Actinomycetota</taxon>
        <taxon>Actinomycetes</taxon>
        <taxon>Propionibacteriales</taxon>
        <taxon>Nocardioidaceae</taxon>
        <taxon>Nocardioides</taxon>
    </lineage>
</organism>